<keyword evidence="1 5" id="KW-0646">Protease inhibitor</keyword>
<gene>
    <name evidence="5" type="ORF">OXH55_11970</name>
</gene>
<evidence type="ECO:0000256" key="1">
    <source>
        <dbReference type="ARBA" id="ARBA00022690"/>
    </source>
</evidence>
<evidence type="ECO:0000259" key="4">
    <source>
        <dbReference type="Pfam" id="PF09394"/>
    </source>
</evidence>
<dbReference type="Gene3D" id="2.60.40.2020">
    <property type="match status" value="1"/>
</dbReference>
<dbReference type="GO" id="GO:0030414">
    <property type="term" value="F:peptidase inhibitor activity"/>
    <property type="evidence" value="ECO:0007669"/>
    <property type="project" value="UniProtKB-KW"/>
</dbReference>
<keyword evidence="6" id="KW-1185">Reference proteome</keyword>
<proteinExistence type="predicted"/>
<feature type="signal peptide" evidence="3">
    <location>
        <begin position="1"/>
        <end position="26"/>
    </location>
</feature>
<dbReference type="PANTHER" id="PTHR36530">
    <property type="entry name" value="INHIBITOR OF CYSTEINE PEPTIDASE"/>
    <property type="match status" value="1"/>
</dbReference>
<dbReference type="PANTHER" id="PTHR36530:SF1">
    <property type="entry name" value="AMOEBIASIN-1"/>
    <property type="match status" value="1"/>
</dbReference>
<keyword evidence="2" id="KW-0789">Thiol protease inhibitor</keyword>
<evidence type="ECO:0000313" key="6">
    <source>
        <dbReference type="Proteomes" id="UP001079657"/>
    </source>
</evidence>
<dbReference type="Proteomes" id="UP001079657">
    <property type="component" value="Unassembled WGS sequence"/>
</dbReference>
<dbReference type="RefSeq" id="WP_268050222.1">
    <property type="nucleotide sequence ID" value="NZ_JAPQES010000004.1"/>
</dbReference>
<sequence>MKNTKNIVCLALLATLVTASFTTVKAVENTHKKTIKTAVKADNKLQEDEVFIGGTPNFDEKTGKYISNEDNKKLNVEIIGIDDRERVSAYVGDFPVTVMNENTKKEKYMKKDQTIAVKLTENASTGYTWNYTIENPDIIEFTADGVEEINKDLVGSPSNHYWGFKAKKEGSTTITFNLYREWEGKEKSIKTYKYKVSVVQKDSKINPYKDNKETKLQIINTKVDNSTEKSNIIQSIIQKLQGLFN</sequence>
<name>A0ABT4CTJ1_9CLOT</name>
<evidence type="ECO:0000256" key="3">
    <source>
        <dbReference type="SAM" id="SignalP"/>
    </source>
</evidence>
<dbReference type="InterPro" id="IPR036331">
    <property type="entry name" value="Chagasin-like_sf"/>
</dbReference>
<dbReference type="EMBL" id="JAPQES010000004">
    <property type="protein sequence ID" value="MCY6371356.1"/>
    <property type="molecule type" value="Genomic_DNA"/>
</dbReference>
<reference evidence="5" key="1">
    <citation type="submission" date="2022-12" db="EMBL/GenBank/DDBJ databases">
        <authorList>
            <person name="Wang J."/>
        </authorList>
    </citation>
    <scope>NUCLEOTIDE SEQUENCE</scope>
    <source>
        <strain evidence="5">HY-42-06</strain>
    </source>
</reference>
<comment type="caution">
    <text evidence="5">The sequence shown here is derived from an EMBL/GenBank/DDBJ whole genome shotgun (WGS) entry which is preliminary data.</text>
</comment>
<organism evidence="5 6">
    <name type="scientific">Clostridium ganghwense</name>
    <dbReference type="NCBI Taxonomy" id="312089"/>
    <lineage>
        <taxon>Bacteria</taxon>
        <taxon>Bacillati</taxon>
        <taxon>Bacillota</taxon>
        <taxon>Clostridia</taxon>
        <taxon>Eubacteriales</taxon>
        <taxon>Clostridiaceae</taxon>
        <taxon>Clostridium</taxon>
    </lineage>
</organism>
<feature type="chain" id="PRO_5045996828" evidence="3">
    <location>
        <begin position="27"/>
        <end position="245"/>
    </location>
</feature>
<dbReference type="InterPro" id="IPR018990">
    <property type="entry name" value="Prot_inh_I42_chagasin"/>
</dbReference>
<keyword evidence="3" id="KW-0732">Signal</keyword>
<feature type="domain" description="Proteinase inhibitor I42 chagasin" evidence="4">
    <location>
        <begin position="109"/>
        <end position="196"/>
    </location>
</feature>
<dbReference type="InterPro" id="IPR052781">
    <property type="entry name" value="Cys_protease_inhibitor_I42"/>
</dbReference>
<dbReference type="SUPFAM" id="SSF141066">
    <property type="entry name" value="ICP-like"/>
    <property type="match status" value="1"/>
</dbReference>
<accession>A0ABT4CTJ1</accession>
<dbReference type="Pfam" id="PF09394">
    <property type="entry name" value="Inhibitor_I42"/>
    <property type="match status" value="1"/>
</dbReference>
<evidence type="ECO:0000256" key="2">
    <source>
        <dbReference type="ARBA" id="ARBA00022704"/>
    </source>
</evidence>
<evidence type="ECO:0000313" key="5">
    <source>
        <dbReference type="EMBL" id="MCY6371356.1"/>
    </source>
</evidence>
<protein>
    <submittedName>
        <fullName evidence="5">Protease inhibitor I42 family protein</fullName>
    </submittedName>
</protein>